<evidence type="ECO:0000256" key="11">
    <source>
        <dbReference type="PIRNR" id="PIRNR001461"/>
    </source>
</evidence>
<feature type="binding site" evidence="10">
    <location>
        <position position="188"/>
    </location>
    <ligand>
        <name>a divalent metal cation</name>
        <dbReference type="ChEBI" id="CHEBI:60240"/>
    </ligand>
</feature>
<dbReference type="NCBIfam" id="TIGR01163">
    <property type="entry name" value="rpe"/>
    <property type="match status" value="1"/>
</dbReference>
<dbReference type="PROSITE" id="PS01085">
    <property type="entry name" value="RIBUL_P_3_EPIMER_1"/>
    <property type="match status" value="1"/>
</dbReference>
<comment type="similarity">
    <text evidence="6 10 11">Belongs to the ribulose-phosphate 3-epimerase family.</text>
</comment>
<comment type="cofactor">
    <cofactor evidence="10">
        <name>a divalent metal cation</name>
        <dbReference type="ChEBI" id="CHEBI:60240"/>
    </cofactor>
    <text evidence="10">Binds 1 divalent metal cation per subunit.</text>
</comment>
<dbReference type="NCBIfam" id="NF004076">
    <property type="entry name" value="PRK05581.1-4"/>
    <property type="match status" value="1"/>
</dbReference>
<feature type="binding site" evidence="10">
    <location>
        <position position="23"/>
    </location>
    <ligand>
        <name>substrate</name>
    </ligand>
</feature>
<keyword evidence="9 10" id="KW-0413">Isomerase</keyword>
<dbReference type="Proteomes" id="UP001500596">
    <property type="component" value="Unassembled WGS sequence"/>
</dbReference>
<feature type="binding site" evidence="10">
    <location>
        <position position="46"/>
    </location>
    <ligand>
        <name>a divalent metal cation</name>
        <dbReference type="ChEBI" id="CHEBI:60240"/>
    </ligand>
</feature>
<evidence type="ECO:0000256" key="3">
    <source>
        <dbReference type="ARBA" id="ARBA00001941"/>
    </source>
</evidence>
<keyword evidence="10 11" id="KW-0119">Carbohydrate metabolism</keyword>
<feature type="active site" description="Proton acceptor" evidence="10">
    <location>
        <position position="48"/>
    </location>
</feature>
<proteinExistence type="inferred from homology"/>
<feature type="active site" description="Proton donor" evidence="10">
    <location>
        <position position="188"/>
    </location>
</feature>
<dbReference type="CDD" id="cd00429">
    <property type="entry name" value="RPE"/>
    <property type="match status" value="1"/>
</dbReference>
<dbReference type="EMBL" id="BAAAPK010000001">
    <property type="protein sequence ID" value="GAA1673509.1"/>
    <property type="molecule type" value="Genomic_DNA"/>
</dbReference>
<dbReference type="InterPro" id="IPR011060">
    <property type="entry name" value="RibuloseP-bd_barrel"/>
</dbReference>
<gene>
    <name evidence="10 12" type="primary">rpe</name>
    <name evidence="12" type="ORF">GCM10009807_17020</name>
</gene>
<feature type="binding site" evidence="10">
    <location>
        <position position="79"/>
    </location>
    <ligand>
        <name>a divalent metal cation</name>
        <dbReference type="ChEBI" id="CHEBI:60240"/>
    </ligand>
</feature>
<dbReference type="PIRSF" id="PIRSF001461">
    <property type="entry name" value="RPE"/>
    <property type="match status" value="1"/>
</dbReference>
<feature type="binding site" evidence="10">
    <location>
        <position position="48"/>
    </location>
    <ligand>
        <name>a divalent metal cation</name>
        <dbReference type="ChEBI" id="CHEBI:60240"/>
    </ligand>
</feature>
<dbReference type="RefSeq" id="WP_344053538.1">
    <property type="nucleotide sequence ID" value="NZ_BAAAPK010000001.1"/>
</dbReference>
<dbReference type="InterPro" id="IPR026019">
    <property type="entry name" value="Ribul_P_3_epim"/>
</dbReference>
<dbReference type="SUPFAM" id="SSF51366">
    <property type="entry name" value="Ribulose-phoshate binding barrel"/>
    <property type="match status" value="1"/>
</dbReference>
<evidence type="ECO:0000256" key="1">
    <source>
        <dbReference type="ARBA" id="ARBA00001782"/>
    </source>
</evidence>
<feature type="binding site" evidence="10">
    <location>
        <position position="79"/>
    </location>
    <ligand>
        <name>substrate</name>
    </ligand>
</feature>
<dbReference type="Gene3D" id="3.20.20.70">
    <property type="entry name" value="Aldolase class I"/>
    <property type="match status" value="1"/>
</dbReference>
<dbReference type="PROSITE" id="PS01086">
    <property type="entry name" value="RIBUL_P_3_EPIMER_2"/>
    <property type="match status" value="1"/>
</dbReference>
<dbReference type="InterPro" id="IPR013785">
    <property type="entry name" value="Aldolase_TIM"/>
</dbReference>
<feature type="binding site" evidence="10">
    <location>
        <begin position="210"/>
        <end position="211"/>
    </location>
    <ligand>
        <name>substrate</name>
    </ligand>
</feature>
<feature type="binding site" evidence="10">
    <location>
        <begin position="188"/>
        <end position="190"/>
    </location>
    <ligand>
        <name>substrate</name>
    </ligand>
</feature>
<comment type="cofactor">
    <cofactor evidence="5">
        <name>Fe(2+)</name>
        <dbReference type="ChEBI" id="CHEBI:29033"/>
    </cofactor>
</comment>
<comment type="catalytic activity">
    <reaction evidence="1 10 11">
        <text>D-ribulose 5-phosphate = D-xylulose 5-phosphate</text>
        <dbReference type="Rhea" id="RHEA:13677"/>
        <dbReference type="ChEBI" id="CHEBI:57737"/>
        <dbReference type="ChEBI" id="CHEBI:58121"/>
        <dbReference type="EC" id="5.1.3.1"/>
    </reaction>
</comment>
<sequence>MHTPADRPDLSRAVEAEVRINPSILAADFVNMQAELARIAGADFVHVDVMDNHFVPNLTFGPQMVGRIQATSPVPLDVHLMIDAPERWAPEYAELGAASVTFHLEAATEPVALARRLRAIGARAGVAVKPGTPVEGLFDVLDEFDQILVMTVEPGFGGQSFMPETMPKLRLLAERARQRGSAVWLQVDGGIGESTIAQAAEAGADTFVAGSAVFGADDPDAAIGALRSSALRHHHRAASRS</sequence>
<dbReference type="EC" id="5.1.3.1" evidence="7 10"/>
<comment type="cofactor">
    <cofactor evidence="4">
        <name>Zn(2+)</name>
        <dbReference type="ChEBI" id="CHEBI:29105"/>
    </cofactor>
</comment>
<dbReference type="PANTHER" id="PTHR11749">
    <property type="entry name" value="RIBULOSE-5-PHOSPHATE-3-EPIMERASE"/>
    <property type="match status" value="1"/>
</dbReference>
<comment type="pathway">
    <text evidence="10">Carbohydrate degradation.</text>
</comment>
<evidence type="ECO:0000256" key="9">
    <source>
        <dbReference type="ARBA" id="ARBA00023235"/>
    </source>
</evidence>
<evidence type="ECO:0000256" key="5">
    <source>
        <dbReference type="ARBA" id="ARBA00001954"/>
    </source>
</evidence>
<organism evidence="12 13">
    <name type="scientific">Microbacterium lacus</name>
    <dbReference type="NCBI Taxonomy" id="415217"/>
    <lineage>
        <taxon>Bacteria</taxon>
        <taxon>Bacillati</taxon>
        <taxon>Actinomycetota</taxon>
        <taxon>Actinomycetes</taxon>
        <taxon>Micrococcales</taxon>
        <taxon>Microbacteriaceae</taxon>
        <taxon>Microbacterium</taxon>
    </lineage>
</organism>
<evidence type="ECO:0000313" key="12">
    <source>
        <dbReference type="EMBL" id="GAA1673509.1"/>
    </source>
</evidence>
<evidence type="ECO:0000256" key="6">
    <source>
        <dbReference type="ARBA" id="ARBA00009541"/>
    </source>
</evidence>
<evidence type="ECO:0000256" key="4">
    <source>
        <dbReference type="ARBA" id="ARBA00001947"/>
    </source>
</evidence>
<evidence type="ECO:0000256" key="8">
    <source>
        <dbReference type="ARBA" id="ARBA00022723"/>
    </source>
</evidence>
<keyword evidence="13" id="KW-1185">Reference proteome</keyword>
<comment type="function">
    <text evidence="10">Catalyzes the reversible epimerization of D-ribulose 5-phosphate to D-xylulose 5-phosphate.</text>
</comment>
<protein>
    <recommendedName>
        <fullName evidence="7 10">Ribulose-phosphate 3-epimerase</fullName>
        <ecNumber evidence="7 10">5.1.3.1</ecNumber>
    </recommendedName>
</protein>
<evidence type="ECO:0000256" key="2">
    <source>
        <dbReference type="ARBA" id="ARBA00001936"/>
    </source>
</evidence>
<comment type="caution">
    <text evidence="12">The sequence shown here is derived from an EMBL/GenBank/DDBJ whole genome shotgun (WGS) entry which is preliminary data.</text>
</comment>
<name>A0ABN2GLY6_9MICO</name>
<comment type="cofactor">
    <cofactor evidence="2">
        <name>Mn(2+)</name>
        <dbReference type="ChEBI" id="CHEBI:29035"/>
    </cofactor>
</comment>
<accession>A0ABN2GLY6</accession>
<dbReference type="InterPro" id="IPR000056">
    <property type="entry name" value="Ribul_P_3_epim-like"/>
</dbReference>
<dbReference type="HAMAP" id="MF_02227">
    <property type="entry name" value="RPE"/>
    <property type="match status" value="1"/>
</dbReference>
<dbReference type="Pfam" id="PF00834">
    <property type="entry name" value="Ribul_P_3_epim"/>
    <property type="match status" value="1"/>
</dbReference>
<reference evidence="12 13" key="1">
    <citation type="journal article" date="2019" name="Int. J. Syst. Evol. Microbiol.">
        <title>The Global Catalogue of Microorganisms (GCM) 10K type strain sequencing project: providing services to taxonomists for standard genome sequencing and annotation.</title>
        <authorList>
            <consortium name="The Broad Institute Genomics Platform"/>
            <consortium name="The Broad Institute Genome Sequencing Center for Infectious Disease"/>
            <person name="Wu L."/>
            <person name="Ma J."/>
        </authorList>
    </citation>
    <scope>NUCLEOTIDE SEQUENCE [LARGE SCALE GENOMIC DNA]</scope>
    <source>
        <strain evidence="12 13">JCM 15575</strain>
    </source>
</reference>
<keyword evidence="8 10" id="KW-0479">Metal-binding</keyword>
<evidence type="ECO:0000313" key="13">
    <source>
        <dbReference type="Proteomes" id="UP001500596"/>
    </source>
</evidence>
<comment type="cofactor">
    <cofactor evidence="3">
        <name>Co(2+)</name>
        <dbReference type="ChEBI" id="CHEBI:48828"/>
    </cofactor>
</comment>
<evidence type="ECO:0000256" key="7">
    <source>
        <dbReference type="ARBA" id="ARBA00013188"/>
    </source>
</evidence>
<feature type="binding site" evidence="10">
    <location>
        <begin position="155"/>
        <end position="158"/>
    </location>
    <ligand>
        <name>substrate</name>
    </ligand>
</feature>
<evidence type="ECO:0000256" key="10">
    <source>
        <dbReference type="HAMAP-Rule" id="MF_02227"/>
    </source>
</evidence>